<reference evidence="5 6" key="1">
    <citation type="journal article" date="2013" name="Genome Announc.">
        <title>Draft Genome Sequence of Gallibacterium anatis bv. haemolytica 12656-12 Liver, an Isolate Obtained from the Liver of a Septicemic Chicken.</title>
        <authorList>
            <person name="Kudirkiene E."/>
            <person name="Christensen H."/>
            <person name="Bojesen A.M."/>
        </authorList>
    </citation>
    <scope>NUCLEOTIDE SEQUENCE [LARGE SCALE GENOMIC DNA]</scope>
    <source>
        <strain evidence="5">12656/12</strain>
    </source>
</reference>
<evidence type="ECO:0000256" key="1">
    <source>
        <dbReference type="ARBA" id="ARBA00010923"/>
    </source>
</evidence>
<evidence type="ECO:0000313" key="6">
    <source>
        <dbReference type="Proteomes" id="UP000016529"/>
    </source>
</evidence>
<evidence type="ECO:0000313" key="5">
    <source>
        <dbReference type="EMBL" id="ERF78330.1"/>
    </source>
</evidence>
<comment type="caution">
    <text evidence="5">The sequence shown here is derived from an EMBL/GenBank/DDBJ whole genome shotgun (WGS) entry which is preliminary data.</text>
</comment>
<organism evidence="5 6">
    <name type="scientific">Gallibacterium anatis 12656/12</name>
    <dbReference type="NCBI Taxonomy" id="1195244"/>
    <lineage>
        <taxon>Bacteria</taxon>
        <taxon>Pseudomonadati</taxon>
        <taxon>Pseudomonadota</taxon>
        <taxon>Gammaproteobacteria</taxon>
        <taxon>Pasteurellales</taxon>
        <taxon>Pasteurellaceae</taxon>
        <taxon>Gallibacterium</taxon>
    </lineage>
</organism>
<dbReference type="InterPro" id="IPR044946">
    <property type="entry name" value="Restrct_endonuc_typeI_TRD_sf"/>
</dbReference>
<dbReference type="Pfam" id="PF01420">
    <property type="entry name" value="Methylase_S"/>
    <property type="match status" value="1"/>
</dbReference>
<keyword evidence="3" id="KW-0238">DNA-binding</keyword>
<sequence>MFDIGTGSLLSNDELVSGKIPRISAKSDNNGVLGYFSTEGNDCARHFNNFISVNFFGSDGGIFYHPYTASVEMKVHTLKMKNHIFNRSTALFIASKLKSVLGGFSYGNQLSSSKLKNLNFQISLPITEEGEIDFPFMESFIKALEAERIKKLEDYLISTGLSHYQLTPKEEKVLDIFTKNMQRGGGGRNAYRLVA</sequence>
<gene>
    <name evidence="5" type="ORF">N561_06840</name>
</gene>
<evidence type="ECO:0000256" key="3">
    <source>
        <dbReference type="ARBA" id="ARBA00023125"/>
    </source>
</evidence>
<dbReference type="EMBL" id="AVOX01000027">
    <property type="protein sequence ID" value="ERF78330.1"/>
    <property type="molecule type" value="Genomic_DNA"/>
</dbReference>
<dbReference type="Gene3D" id="3.90.220.20">
    <property type="entry name" value="DNA methylase specificity domains"/>
    <property type="match status" value="1"/>
</dbReference>
<dbReference type="AlphaFoldDB" id="U1I4Q6"/>
<dbReference type="GO" id="GO:0003677">
    <property type="term" value="F:DNA binding"/>
    <property type="evidence" value="ECO:0007669"/>
    <property type="project" value="UniProtKB-KW"/>
</dbReference>
<proteinExistence type="inferred from homology"/>
<name>U1I4Q6_9PAST</name>
<keyword evidence="2" id="KW-0680">Restriction system</keyword>
<evidence type="ECO:0000259" key="4">
    <source>
        <dbReference type="Pfam" id="PF01420"/>
    </source>
</evidence>
<dbReference type="InterPro" id="IPR000055">
    <property type="entry name" value="Restrct_endonuc_typeI_TRD"/>
</dbReference>
<dbReference type="Proteomes" id="UP000016529">
    <property type="component" value="Unassembled WGS sequence"/>
</dbReference>
<accession>U1I4Q6</accession>
<dbReference type="SUPFAM" id="SSF116734">
    <property type="entry name" value="DNA methylase specificity domain"/>
    <property type="match status" value="1"/>
</dbReference>
<evidence type="ECO:0000256" key="2">
    <source>
        <dbReference type="ARBA" id="ARBA00022747"/>
    </source>
</evidence>
<comment type="similarity">
    <text evidence="1">Belongs to the type-I restriction system S methylase family.</text>
</comment>
<dbReference type="GO" id="GO:0009307">
    <property type="term" value="P:DNA restriction-modification system"/>
    <property type="evidence" value="ECO:0007669"/>
    <property type="project" value="UniProtKB-KW"/>
</dbReference>
<dbReference type="PATRIC" id="fig|1195244.3.peg.1332"/>
<dbReference type="REBASE" id="74299">
    <property type="entry name" value="Gan12ORF6835P"/>
</dbReference>
<protein>
    <recommendedName>
        <fullName evidence="4">Type I restriction modification DNA specificity domain-containing protein</fullName>
    </recommendedName>
</protein>
<feature type="domain" description="Type I restriction modification DNA specificity" evidence="4">
    <location>
        <begin position="2"/>
        <end position="153"/>
    </location>
</feature>